<dbReference type="AlphaFoldDB" id="A0A8J7KBL0"/>
<dbReference type="InterPro" id="IPR009875">
    <property type="entry name" value="PilZ_domain"/>
</dbReference>
<dbReference type="Pfam" id="PF07238">
    <property type="entry name" value="PilZ"/>
    <property type="match status" value="1"/>
</dbReference>
<dbReference type="EMBL" id="JADFUA010000009">
    <property type="protein sequence ID" value="MBE9610339.1"/>
    <property type="molecule type" value="Genomic_DNA"/>
</dbReference>
<reference evidence="2 3" key="1">
    <citation type="submission" date="2020-10" db="EMBL/GenBank/DDBJ databases">
        <title>The genome sequence of Chitinilyticum litopenaei 4Y14.</title>
        <authorList>
            <person name="Liu Y."/>
        </authorList>
    </citation>
    <scope>NUCLEOTIDE SEQUENCE [LARGE SCALE GENOMIC DNA]</scope>
    <source>
        <strain evidence="2 3">4Y14</strain>
    </source>
</reference>
<evidence type="ECO:0000313" key="3">
    <source>
        <dbReference type="Proteomes" id="UP000604481"/>
    </source>
</evidence>
<dbReference type="SUPFAM" id="SSF141371">
    <property type="entry name" value="PilZ domain-like"/>
    <property type="match status" value="1"/>
</dbReference>
<organism evidence="2 3">
    <name type="scientific">Chitinilyticum piscinae</name>
    <dbReference type="NCBI Taxonomy" id="2866724"/>
    <lineage>
        <taxon>Bacteria</taxon>
        <taxon>Pseudomonadati</taxon>
        <taxon>Pseudomonadota</taxon>
        <taxon>Betaproteobacteria</taxon>
        <taxon>Neisseriales</taxon>
        <taxon>Chitinibacteraceae</taxon>
        <taxon>Chitinilyticum</taxon>
    </lineage>
</organism>
<evidence type="ECO:0000313" key="2">
    <source>
        <dbReference type="EMBL" id="MBE9610339.1"/>
    </source>
</evidence>
<gene>
    <name evidence="2" type="ORF">INR99_13390</name>
</gene>
<evidence type="ECO:0000259" key="1">
    <source>
        <dbReference type="Pfam" id="PF07238"/>
    </source>
</evidence>
<protein>
    <submittedName>
        <fullName evidence="2">PilZ domain-containing protein</fullName>
    </submittedName>
</protein>
<feature type="domain" description="PilZ" evidence="1">
    <location>
        <begin position="13"/>
        <end position="105"/>
    </location>
</feature>
<sequence>MKRGTAGMAPQDQRAAVRVPVRCKVKLRLPDLGLSHYGECTDLSVSGLTVQTSYVPRPSEEFQVFVMPPASPGVARQPMALQVRVMRCHALKQSGLYELGLSILNVLR</sequence>
<dbReference type="RefSeq" id="WP_194116868.1">
    <property type="nucleotide sequence ID" value="NZ_JADFUA010000009.1"/>
</dbReference>
<proteinExistence type="predicted"/>
<accession>A0A8J7KBL0</accession>
<keyword evidence="3" id="KW-1185">Reference proteome</keyword>
<name>A0A8J7KBL0_9NEIS</name>
<dbReference type="GO" id="GO:0035438">
    <property type="term" value="F:cyclic-di-GMP binding"/>
    <property type="evidence" value="ECO:0007669"/>
    <property type="project" value="InterPro"/>
</dbReference>
<comment type="caution">
    <text evidence="2">The sequence shown here is derived from an EMBL/GenBank/DDBJ whole genome shotgun (WGS) entry which is preliminary data.</text>
</comment>
<dbReference type="Proteomes" id="UP000604481">
    <property type="component" value="Unassembled WGS sequence"/>
</dbReference>
<dbReference type="Gene3D" id="2.40.10.220">
    <property type="entry name" value="predicted glycosyltransferase like domains"/>
    <property type="match status" value="1"/>
</dbReference>